<evidence type="ECO:0000313" key="3">
    <source>
        <dbReference type="Proteomes" id="UP001497522"/>
    </source>
</evidence>
<reference evidence="2" key="1">
    <citation type="submission" date="2024-03" db="EMBL/GenBank/DDBJ databases">
        <authorList>
            <consortium name="ELIXIR-Norway"/>
            <consortium name="Elixir Norway"/>
        </authorList>
    </citation>
    <scope>NUCLEOTIDE SEQUENCE</scope>
</reference>
<name>A0ABP1AW13_9BRYO</name>
<protein>
    <recommendedName>
        <fullName evidence="4">Ribosomal protein L2</fullName>
    </recommendedName>
</protein>
<evidence type="ECO:0008006" key="4">
    <source>
        <dbReference type="Google" id="ProtNLM"/>
    </source>
</evidence>
<dbReference type="EMBL" id="OZ023717">
    <property type="protein sequence ID" value="CAK9866779.1"/>
    <property type="molecule type" value="Genomic_DNA"/>
</dbReference>
<organism evidence="2 3">
    <name type="scientific">Sphagnum jensenii</name>
    <dbReference type="NCBI Taxonomy" id="128206"/>
    <lineage>
        <taxon>Eukaryota</taxon>
        <taxon>Viridiplantae</taxon>
        <taxon>Streptophyta</taxon>
        <taxon>Embryophyta</taxon>
        <taxon>Bryophyta</taxon>
        <taxon>Sphagnophytina</taxon>
        <taxon>Sphagnopsida</taxon>
        <taxon>Sphagnales</taxon>
        <taxon>Sphagnaceae</taxon>
        <taxon>Sphagnum</taxon>
    </lineage>
</organism>
<gene>
    <name evidence="2" type="ORF">CSSPJE1EN2_LOCUS9774</name>
</gene>
<sequence length="110" mass="11983">MDQGALQRSYLGGKDEWRIKPGLLACPLGQTGLSSSSISIHLRDGRTWTHVGGSQERGQRPLPSKGGPHQGSNFRRRHGFIPKKHPFELGQGSEGVRNILCGLRSEGELA</sequence>
<evidence type="ECO:0000256" key="1">
    <source>
        <dbReference type="SAM" id="MobiDB-lite"/>
    </source>
</evidence>
<evidence type="ECO:0000313" key="2">
    <source>
        <dbReference type="EMBL" id="CAK9866779.1"/>
    </source>
</evidence>
<feature type="region of interest" description="Disordered" evidence="1">
    <location>
        <begin position="47"/>
        <end position="91"/>
    </location>
</feature>
<keyword evidence="3" id="KW-1185">Reference proteome</keyword>
<accession>A0ABP1AW13</accession>
<feature type="compositionally biased region" description="Basic residues" evidence="1">
    <location>
        <begin position="74"/>
        <end position="84"/>
    </location>
</feature>
<proteinExistence type="predicted"/>
<dbReference type="Proteomes" id="UP001497522">
    <property type="component" value="Chromosome 16"/>
</dbReference>